<reference evidence="10" key="1">
    <citation type="submission" date="2020-02" db="EMBL/GenBank/DDBJ databases">
        <authorList>
            <person name="Scholz U."/>
            <person name="Mascher M."/>
            <person name="Fiebig A."/>
        </authorList>
    </citation>
    <scope>NUCLEOTIDE SEQUENCE</scope>
</reference>
<dbReference type="PANTHER" id="PTHR33573:SF15">
    <property type="entry name" value="CASP-LIKE PROTEIN 4A4"/>
    <property type="match status" value="1"/>
</dbReference>
<evidence type="ECO:0000256" key="5">
    <source>
        <dbReference type="ARBA" id="ARBA00022692"/>
    </source>
</evidence>
<sequence length="219" mass="23887">MATTSIPATNSSPGSTPTAAVGVAEITATGVPAMTQGHVHVSPAFQHPFVTPSPFYNNSIPSTGWSSKPVFLRHANLILRCLGFVFSFAAILAVIAPKDDSSRPKFTKTPEFRYWLSVNSISSLYSAIQLFKCIWDISFKSTFISDVAYDYITFSLDQMVTYLLLSSTSVSILATVEKIDSGNYRNTVALAICMSFIAFAVTTICSLMSGYKLCKRISW</sequence>
<evidence type="ECO:0000256" key="7">
    <source>
        <dbReference type="ARBA" id="ARBA00023136"/>
    </source>
</evidence>
<name>A0A7I8KYR4_SPIIN</name>
<evidence type="ECO:0000256" key="8">
    <source>
        <dbReference type="RuleBase" id="RU361233"/>
    </source>
</evidence>
<protein>
    <recommendedName>
        <fullName evidence="8">CASP-like protein</fullName>
    </recommendedName>
</protein>
<dbReference type="OrthoDB" id="672180at2759"/>
<keyword evidence="7 8" id="KW-0472">Membrane</keyword>
<dbReference type="Proteomes" id="UP000663760">
    <property type="component" value="Chromosome 9"/>
</dbReference>
<keyword evidence="4 8" id="KW-1003">Cell membrane</keyword>
<comment type="caution">
    <text evidence="8">Lacks conserved residue(s) required for the propagation of feature annotation.</text>
</comment>
<evidence type="ECO:0000256" key="2">
    <source>
        <dbReference type="ARBA" id="ARBA00007651"/>
    </source>
</evidence>
<feature type="transmembrane region" description="Helical" evidence="8">
    <location>
        <begin position="77"/>
        <end position="96"/>
    </location>
</feature>
<comment type="similarity">
    <text evidence="2 8">Belongs to the Casparian strip membrane proteins (CASP) family.</text>
</comment>
<feature type="transmembrane region" description="Helical" evidence="8">
    <location>
        <begin position="156"/>
        <end position="176"/>
    </location>
</feature>
<evidence type="ECO:0000256" key="3">
    <source>
        <dbReference type="ARBA" id="ARBA00011489"/>
    </source>
</evidence>
<dbReference type="AlphaFoldDB" id="A0A7I8KYR4"/>
<dbReference type="PANTHER" id="PTHR33573">
    <property type="entry name" value="CASP-LIKE PROTEIN 4A4"/>
    <property type="match status" value="1"/>
</dbReference>
<keyword evidence="11" id="KW-1185">Reference proteome</keyword>
<keyword evidence="6 8" id="KW-1133">Transmembrane helix</keyword>
<comment type="subunit">
    <text evidence="3 8">Homodimer and heterodimers.</text>
</comment>
<evidence type="ECO:0000256" key="1">
    <source>
        <dbReference type="ARBA" id="ARBA00004651"/>
    </source>
</evidence>
<organism evidence="10 11">
    <name type="scientific">Spirodela intermedia</name>
    <name type="common">Intermediate duckweed</name>
    <dbReference type="NCBI Taxonomy" id="51605"/>
    <lineage>
        <taxon>Eukaryota</taxon>
        <taxon>Viridiplantae</taxon>
        <taxon>Streptophyta</taxon>
        <taxon>Embryophyta</taxon>
        <taxon>Tracheophyta</taxon>
        <taxon>Spermatophyta</taxon>
        <taxon>Magnoliopsida</taxon>
        <taxon>Liliopsida</taxon>
        <taxon>Araceae</taxon>
        <taxon>Lemnoideae</taxon>
        <taxon>Spirodela</taxon>
    </lineage>
</organism>
<keyword evidence="5 8" id="KW-0812">Transmembrane</keyword>
<evidence type="ECO:0000313" key="10">
    <source>
        <dbReference type="EMBL" id="CAA7402104.1"/>
    </source>
</evidence>
<dbReference type="EMBL" id="LR746272">
    <property type="protein sequence ID" value="CAA7402104.1"/>
    <property type="molecule type" value="Genomic_DNA"/>
</dbReference>
<evidence type="ECO:0000256" key="4">
    <source>
        <dbReference type="ARBA" id="ARBA00022475"/>
    </source>
</evidence>
<dbReference type="InterPro" id="IPR006702">
    <property type="entry name" value="CASP_dom"/>
</dbReference>
<evidence type="ECO:0000256" key="6">
    <source>
        <dbReference type="ARBA" id="ARBA00022989"/>
    </source>
</evidence>
<dbReference type="GO" id="GO:0005886">
    <property type="term" value="C:plasma membrane"/>
    <property type="evidence" value="ECO:0007669"/>
    <property type="project" value="UniProtKB-SubCell"/>
</dbReference>
<gene>
    <name evidence="10" type="ORF">SI8410_09012782</name>
</gene>
<evidence type="ECO:0000259" key="9">
    <source>
        <dbReference type="Pfam" id="PF04535"/>
    </source>
</evidence>
<accession>A0A7I8KYR4</accession>
<dbReference type="Pfam" id="PF04535">
    <property type="entry name" value="CASP_dom"/>
    <property type="match status" value="1"/>
</dbReference>
<feature type="domain" description="Casparian strip membrane protein" evidence="9">
    <location>
        <begin position="73"/>
        <end position="200"/>
    </location>
</feature>
<comment type="subcellular location">
    <subcellularLocation>
        <location evidence="1 8">Cell membrane</location>
        <topology evidence="1 8">Multi-pass membrane protein</topology>
    </subcellularLocation>
</comment>
<proteinExistence type="inferred from homology"/>
<evidence type="ECO:0000313" key="11">
    <source>
        <dbReference type="Proteomes" id="UP000663760"/>
    </source>
</evidence>
<feature type="transmembrane region" description="Helical" evidence="8">
    <location>
        <begin position="188"/>
        <end position="211"/>
    </location>
</feature>